<gene>
    <name evidence="3" type="ORF">ABC974_17710</name>
</gene>
<accession>A0ABU9Y6X0</accession>
<dbReference type="Proteomes" id="UP001419910">
    <property type="component" value="Unassembled WGS sequence"/>
</dbReference>
<evidence type="ECO:0000259" key="2">
    <source>
        <dbReference type="Pfam" id="PF07835"/>
    </source>
</evidence>
<feature type="domain" description="Cytochrome c oxidase subunit IV bacterial aa3 type" evidence="2">
    <location>
        <begin position="2"/>
        <end position="31"/>
    </location>
</feature>
<keyword evidence="4" id="KW-1185">Reference proteome</keyword>
<dbReference type="RefSeq" id="WP_343890425.1">
    <property type="nucleotide sequence ID" value="NZ_BAAAEH010000032.1"/>
</dbReference>
<sequence>MAADGDIKVHEATYHKVIAMLKWGAVGCFVIAFTVIWLISGK</sequence>
<dbReference type="InterPro" id="IPR036596">
    <property type="entry name" value="Cyt-C_aa3_sf"/>
</dbReference>
<dbReference type="Gene3D" id="1.20.5.160">
    <property type="entry name" value="Bacterial aa3 type cytochrome c oxidase subunit IV"/>
    <property type="match status" value="1"/>
</dbReference>
<keyword evidence="1" id="KW-1133">Transmembrane helix</keyword>
<keyword evidence="1" id="KW-0472">Membrane</keyword>
<dbReference type="InterPro" id="IPR012422">
    <property type="entry name" value="Cyt_c_oxidase_su4_bac-aa3"/>
</dbReference>
<protein>
    <submittedName>
        <fullName evidence="3">Aa3-type cytochrome c oxidase subunit IV</fullName>
    </submittedName>
</protein>
<dbReference type="SUPFAM" id="SSF81469">
    <property type="entry name" value="Bacterial aa3 type cytochrome c oxidase subunit IV"/>
    <property type="match status" value="1"/>
</dbReference>
<name>A0ABU9Y6X0_9SPHN</name>
<evidence type="ECO:0000256" key="1">
    <source>
        <dbReference type="SAM" id="Phobius"/>
    </source>
</evidence>
<feature type="transmembrane region" description="Helical" evidence="1">
    <location>
        <begin position="20"/>
        <end position="39"/>
    </location>
</feature>
<proteinExistence type="predicted"/>
<evidence type="ECO:0000313" key="4">
    <source>
        <dbReference type="Proteomes" id="UP001419910"/>
    </source>
</evidence>
<reference evidence="3 4" key="1">
    <citation type="submission" date="2024-05" db="EMBL/GenBank/DDBJ databases">
        <authorList>
            <person name="Liu Q."/>
            <person name="Xin Y.-H."/>
        </authorList>
    </citation>
    <scope>NUCLEOTIDE SEQUENCE [LARGE SCALE GENOMIC DNA]</scope>
    <source>
        <strain evidence="3 4">CGMCC 1.10181</strain>
    </source>
</reference>
<dbReference type="EMBL" id="JBDIME010000017">
    <property type="protein sequence ID" value="MEN2791477.1"/>
    <property type="molecule type" value="Genomic_DNA"/>
</dbReference>
<keyword evidence="1" id="KW-0812">Transmembrane</keyword>
<evidence type="ECO:0000313" key="3">
    <source>
        <dbReference type="EMBL" id="MEN2791477.1"/>
    </source>
</evidence>
<comment type="caution">
    <text evidence="3">The sequence shown here is derived from an EMBL/GenBank/DDBJ whole genome shotgun (WGS) entry which is preliminary data.</text>
</comment>
<dbReference type="Pfam" id="PF07835">
    <property type="entry name" value="COX4_pro_2"/>
    <property type="match status" value="1"/>
</dbReference>
<organism evidence="3 4">
    <name type="scientific">Sphingomonas oligophenolica</name>
    <dbReference type="NCBI Taxonomy" id="301154"/>
    <lineage>
        <taxon>Bacteria</taxon>
        <taxon>Pseudomonadati</taxon>
        <taxon>Pseudomonadota</taxon>
        <taxon>Alphaproteobacteria</taxon>
        <taxon>Sphingomonadales</taxon>
        <taxon>Sphingomonadaceae</taxon>
        <taxon>Sphingomonas</taxon>
    </lineage>
</organism>